<dbReference type="InterPro" id="IPR018320">
    <property type="entry name" value="DNA_polymerase_1"/>
</dbReference>
<dbReference type="PRINTS" id="PR00868">
    <property type="entry name" value="DNAPOLI"/>
</dbReference>
<evidence type="ECO:0000256" key="9">
    <source>
        <dbReference type="ARBA" id="ARBA00022763"/>
    </source>
</evidence>
<comment type="similarity">
    <text evidence="1 17">Belongs to the DNA polymerase type-A family.</text>
</comment>
<keyword evidence="22" id="KW-1185">Reference proteome</keyword>
<dbReference type="InterPro" id="IPR020045">
    <property type="entry name" value="DNA_polI_H3TH"/>
</dbReference>
<dbReference type="PANTHER" id="PTHR10133">
    <property type="entry name" value="DNA POLYMERASE I"/>
    <property type="match status" value="1"/>
</dbReference>
<evidence type="ECO:0000256" key="1">
    <source>
        <dbReference type="ARBA" id="ARBA00007705"/>
    </source>
</evidence>
<evidence type="ECO:0000313" key="21">
    <source>
        <dbReference type="EMBL" id="MFD1429850.1"/>
    </source>
</evidence>
<dbReference type="Pfam" id="PF00476">
    <property type="entry name" value="DNA_pol_A"/>
    <property type="match status" value="1"/>
</dbReference>
<protein>
    <recommendedName>
        <fullName evidence="4 16">DNA polymerase I</fullName>
        <ecNumber evidence="3 16">2.7.7.7</ecNumber>
    </recommendedName>
</protein>
<dbReference type="Gene3D" id="3.40.50.1010">
    <property type="entry name" value="5'-nuclease"/>
    <property type="match status" value="1"/>
</dbReference>
<evidence type="ECO:0000259" key="19">
    <source>
        <dbReference type="SMART" id="SM00475"/>
    </source>
</evidence>
<comment type="caution">
    <text evidence="21">The sequence shown here is derived from an EMBL/GenBank/DDBJ whole genome shotgun (WGS) entry which is preliminary data.</text>
</comment>
<keyword evidence="5 17" id="KW-0808">Transferase</keyword>
<dbReference type="InterPro" id="IPR008918">
    <property type="entry name" value="HhH2"/>
</dbReference>
<dbReference type="Gene3D" id="3.30.420.10">
    <property type="entry name" value="Ribonuclease H-like superfamily/Ribonuclease H"/>
    <property type="match status" value="1"/>
</dbReference>
<dbReference type="SUPFAM" id="SSF53098">
    <property type="entry name" value="Ribonuclease H-like"/>
    <property type="match status" value="1"/>
</dbReference>
<sequence length="880" mass="98031">MADKVKLLLIDGNSVAFRAFYALYTQMDRFTNSEGLHTNAVFAFNNMLDNIVAQQKPDKILVAFDKSGGTFRTKMFGDYKGQRDAAPSELLEQLPVIKELLDDHGMAHYELQDYEADDIIGTLSREAEKAGWETTIVTGDRDLTQLATDHITVQVTKKGVAELETYTPAHIEDKFGLTPTQIIDMKGLMGDTSDNYPGVSKVGEKTAIKLVTQFGSIEDLYDNLDQLKPSKMKENLVNDEAQARLSKTLATIKVDAPLTIGLDDLHYAGPDIEKLRALYTRLDMRQALAKLPASAQETAVHEAITYTVLDDANLAALLDVDEPAAFEVEMLTENYHTADPIGWFVVTADQAFVSSDVTLLTLPAVQTWLTKASLSVFDGKRDIVAAARLGVTLPALAFDALLASYLLNPDQNANDLGQIAQDHGVSVPFDETVYGKGAKRHVPDEAELFTHFVEKGRAILALQPLLTTKLKEQEETHLFTELEMPLAQVLAQMEITGITLERATLKAMGDQWRSTQTVLEEKIYSEAGVKFNLNSPKQLGEVLFEKLNLPVIKKTKTGYSTSVEVLEELKSASPIIQDILDYRQVAKLFSTYVTGLLNAQLADGKIHTRYLQTLTQTGRLSSVDPNLQNIPARDEGKQVRKAFIPSKPGWQIFSSDYSQIELRVLAHISGDANMQEAFKEDRDIHANTAMKIFGLDSPDQVTPDMRRQAKATNFGIVYGISDFGLAKNIGITRKQAKAFIDGYFEQYPQVHDYMEKMVKVAREQGYVETLMHRRRYLGDIHSRNFNLRSFAERTAMNSPIQGSAADIIKVAMIRMQAMLDDHHLQSRMLLQVHDELIFEGPAEEMATLAELVPKVMDSAVSLAVPLKVESHYGPTWFDAK</sequence>
<dbReference type="InterPro" id="IPR002298">
    <property type="entry name" value="DNA_polymerase_A"/>
</dbReference>
<dbReference type="InterPro" id="IPR002421">
    <property type="entry name" value="5-3_exonuclease"/>
</dbReference>
<dbReference type="Gene3D" id="1.20.1060.10">
    <property type="entry name" value="Taq DNA Polymerase, Chain T, domain 4"/>
    <property type="match status" value="1"/>
</dbReference>
<dbReference type="InterPro" id="IPR001098">
    <property type="entry name" value="DNA-dir_DNA_pol_A_palm_dom"/>
</dbReference>
<dbReference type="InterPro" id="IPR002562">
    <property type="entry name" value="3'-5'_exonuclease_dom"/>
</dbReference>
<dbReference type="Pfam" id="PF22619">
    <property type="entry name" value="DNA_polI_exo1"/>
    <property type="match status" value="1"/>
</dbReference>
<keyword evidence="8" id="KW-0540">Nuclease</keyword>
<dbReference type="InterPro" id="IPR036279">
    <property type="entry name" value="5-3_exonuclease_C_sf"/>
</dbReference>
<dbReference type="InterPro" id="IPR012337">
    <property type="entry name" value="RNaseH-like_sf"/>
</dbReference>
<dbReference type="CDD" id="cd06140">
    <property type="entry name" value="DNA_polA_I_Bacillus_like_exo"/>
    <property type="match status" value="1"/>
</dbReference>
<evidence type="ECO:0000256" key="12">
    <source>
        <dbReference type="ARBA" id="ARBA00022932"/>
    </source>
</evidence>
<evidence type="ECO:0000256" key="6">
    <source>
        <dbReference type="ARBA" id="ARBA00022695"/>
    </source>
</evidence>
<dbReference type="SUPFAM" id="SSF47807">
    <property type="entry name" value="5' to 3' exonuclease, C-terminal subdomain"/>
    <property type="match status" value="1"/>
</dbReference>
<keyword evidence="13 17" id="KW-0238">DNA-binding</keyword>
<dbReference type="SMART" id="SM00475">
    <property type="entry name" value="53EXOc"/>
    <property type="match status" value="1"/>
</dbReference>
<evidence type="ECO:0000256" key="13">
    <source>
        <dbReference type="ARBA" id="ARBA00023125"/>
    </source>
</evidence>
<keyword evidence="14 17" id="KW-0234">DNA repair</keyword>
<dbReference type="RefSeq" id="WP_203628079.1">
    <property type="nucleotide sequence ID" value="NZ_BOLQ01000018.1"/>
</dbReference>
<dbReference type="CDD" id="cd09859">
    <property type="entry name" value="PIN_53EXO"/>
    <property type="match status" value="1"/>
</dbReference>
<dbReference type="InterPro" id="IPR036397">
    <property type="entry name" value="RNaseH_sf"/>
</dbReference>
<dbReference type="EMBL" id="JBHTOC010000008">
    <property type="protein sequence ID" value="MFD1429850.1"/>
    <property type="molecule type" value="Genomic_DNA"/>
</dbReference>
<evidence type="ECO:0000313" key="22">
    <source>
        <dbReference type="Proteomes" id="UP001597196"/>
    </source>
</evidence>
<evidence type="ECO:0000256" key="3">
    <source>
        <dbReference type="ARBA" id="ARBA00012417"/>
    </source>
</evidence>
<feature type="domain" description="DNA-directed DNA polymerase family A palm" evidence="20">
    <location>
        <begin position="636"/>
        <end position="844"/>
    </location>
</feature>
<dbReference type="Pfam" id="PF01367">
    <property type="entry name" value="5_3_exonuc"/>
    <property type="match status" value="1"/>
</dbReference>
<feature type="domain" description="5'-3' exonuclease" evidence="19">
    <location>
        <begin position="5"/>
        <end position="268"/>
    </location>
</feature>
<dbReference type="SUPFAM" id="SSF88723">
    <property type="entry name" value="PIN domain-like"/>
    <property type="match status" value="1"/>
</dbReference>
<dbReference type="Proteomes" id="UP001597196">
    <property type="component" value="Unassembled WGS sequence"/>
</dbReference>
<keyword evidence="12 17" id="KW-0239">DNA-directed DNA polymerase</keyword>
<keyword evidence="11" id="KW-0269">Exonuclease</keyword>
<evidence type="ECO:0000256" key="10">
    <source>
        <dbReference type="ARBA" id="ARBA00022801"/>
    </source>
</evidence>
<dbReference type="GO" id="GO:0003887">
    <property type="term" value="F:DNA-directed DNA polymerase activity"/>
    <property type="evidence" value="ECO:0007669"/>
    <property type="project" value="UniProtKB-EC"/>
</dbReference>
<gene>
    <name evidence="17 21" type="primary">polA</name>
    <name evidence="21" type="ORF">ACFQ4P_06275</name>
</gene>
<feature type="domain" description="3'-5' exonuclease" evidence="18">
    <location>
        <begin position="305"/>
        <end position="471"/>
    </location>
</feature>
<dbReference type="CDD" id="cd08637">
    <property type="entry name" value="DNA_pol_A_pol_I_C"/>
    <property type="match status" value="1"/>
</dbReference>
<dbReference type="InterPro" id="IPR029060">
    <property type="entry name" value="PIN-like_dom_sf"/>
</dbReference>
<dbReference type="SMART" id="SM00279">
    <property type="entry name" value="HhH2"/>
    <property type="match status" value="1"/>
</dbReference>
<accession>A0ABW4CGC5</accession>
<dbReference type="SUPFAM" id="SSF56672">
    <property type="entry name" value="DNA/RNA polymerases"/>
    <property type="match status" value="1"/>
</dbReference>
<dbReference type="CDD" id="cd09898">
    <property type="entry name" value="H3TH_53EXO"/>
    <property type="match status" value="1"/>
</dbReference>
<keyword evidence="9 17" id="KW-0227">DNA damage</keyword>
<dbReference type="InterPro" id="IPR054690">
    <property type="entry name" value="DNA_polI_exonuclease"/>
</dbReference>
<evidence type="ECO:0000256" key="2">
    <source>
        <dbReference type="ARBA" id="ARBA00011541"/>
    </source>
</evidence>
<evidence type="ECO:0000256" key="7">
    <source>
        <dbReference type="ARBA" id="ARBA00022705"/>
    </source>
</evidence>
<dbReference type="InterPro" id="IPR020046">
    <property type="entry name" value="5-3_exonucl_a-hlix_arch_N"/>
</dbReference>
<evidence type="ECO:0000256" key="8">
    <source>
        <dbReference type="ARBA" id="ARBA00022722"/>
    </source>
</evidence>
<evidence type="ECO:0000259" key="18">
    <source>
        <dbReference type="SMART" id="SM00474"/>
    </source>
</evidence>
<keyword evidence="7 17" id="KW-0235">DNA replication</keyword>
<dbReference type="NCBIfam" id="TIGR00593">
    <property type="entry name" value="pola"/>
    <property type="match status" value="1"/>
</dbReference>
<name>A0ABW4CGC5_9LACO</name>
<evidence type="ECO:0000256" key="15">
    <source>
        <dbReference type="ARBA" id="ARBA00049244"/>
    </source>
</evidence>
<evidence type="ECO:0000259" key="20">
    <source>
        <dbReference type="SMART" id="SM00482"/>
    </source>
</evidence>
<evidence type="ECO:0000256" key="11">
    <source>
        <dbReference type="ARBA" id="ARBA00022839"/>
    </source>
</evidence>
<dbReference type="PANTHER" id="PTHR10133:SF27">
    <property type="entry name" value="DNA POLYMERASE NU"/>
    <property type="match status" value="1"/>
</dbReference>
<reference evidence="22" key="1">
    <citation type="journal article" date="2019" name="Int. J. Syst. Evol. Microbiol.">
        <title>The Global Catalogue of Microorganisms (GCM) 10K type strain sequencing project: providing services to taxonomists for standard genome sequencing and annotation.</title>
        <authorList>
            <consortium name="The Broad Institute Genomics Platform"/>
            <consortium name="The Broad Institute Genome Sequencing Center for Infectious Disease"/>
            <person name="Wu L."/>
            <person name="Ma J."/>
        </authorList>
    </citation>
    <scope>NUCLEOTIDE SEQUENCE [LARGE SCALE GENOMIC DNA]</scope>
    <source>
        <strain evidence="22">CCM 8980</strain>
    </source>
</reference>
<dbReference type="PROSITE" id="PS00447">
    <property type="entry name" value="DNA_POLYMERASE_A"/>
    <property type="match status" value="1"/>
</dbReference>
<proteinExistence type="inferred from homology"/>
<keyword evidence="6 17" id="KW-0548">Nucleotidyltransferase</keyword>
<dbReference type="Gene3D" id="1.10.150.20">
    <property type="entry name" value="5' to 3' exonuclease, C-terminal subdomain"/>
    <property type="match status" value="2"/>
</dbReference>
<comment type="subunit">
    <text evidence="2 17">Single-chain monomer with multiple functions.</text>
</comment>
<comment type="catalytic activity">
    <reaction evidence="15 17">
        <text>DNA(n) + a 2'-deoxyribonucleoside 5'-triphosphate = DNA(n+1) + diphosphate</text>
        <dbReference type="Rhea" id="RHEA:22508"/>
        <dbReference type="Rhea" id="RHEA-COMP:17339"/>
        <dbReference type="Rhea" id="RHEA-COMP:17340"/>
        <dbReference type="ChEBI" id="CHEBI:33019"/>
        <dbReference type="ChEBI" id="CHEBI:61560"/>
        <dbReference type="ChEBI" id="CHEBI:173112"/>
        <dbReference type="EC" id="2.7.7.7"/>
    </reaction>
</comment>
<evidence type="ECO:0000256" key="4">
    <source>
        <dbReference type="ARBA" id="ARBA00020311"/>
    </source>
</evidence>
<dbReference type="SMART" id="SM00482">
    <property type="entry name" value="POLAc"/>
    <property type="match status" value="1"/>
</dbReference>
<evidence type="ECO:0000256" key="14">
    <source>
        <dbReference type="ARBA" id="ARBA00023204"/>
    </source>
</evidence>
<dbReference type="Pfam" id="PF02739">
    <property type="entry name" value="5_3_exonuc_N"/>
    <property type="match status" value="1"/>
</dbReference>
<dbReference type="InterPro" id="IPR043502">
    <property type="entry name" value="DNA/RNA_pol_sf"/>
</dbReference>
<dbReference type="SMART" id="SM00474">
    <property type="entry name" value="35EXOc"/>
    <property type="match status" value="1"/>
</dbReference>
<evidence type="ECO:0000256" key="5">
    <source>
        <dbReference type="ARBA" id="ARBA00022679"/>
    </source>
</evidence>
<dbReference type="NCBIfam" id="NF004397">
    <property type="entry name" value="PRK05755.1"/>
    <property type="match status" value="1"/>
</dbReference>
<organism evidence="21 22">
    <name type="scientific">Lacticaseibacillus mingshuiensis</name>
    <dbReference type="NCBI Taxonomy" id="2799574"/>
    <lineage>
        <taxon>Bacteria</taxon>
        <taxon>Bacillati</taxon>
        <taxon>Bacillota</taxon>
        <taxon>Bacilli</taxon>
        <taxon>Lactobacillales</taxon>
        <taxon>Lactobacillaceae</taxon>
        <taxon>Lacticaseibacillus</taxon>
    </lineage>
</organism>
<keyword evidence="10" id="KW-0378">Hydrolase</keyword>
<evidence type="ECO:0000256" key="17">
    <source>
        <dbReference type="RuleBase" id="RU004460"/>
    </source>
</evidence>
<dbReference type="EC" id="2.7.7.7" evidence="3 16"/>
<dbReference type="InterPro" id="IPR019760">
    <property type="entry name" value="DNA-dir_DNA_pol_A_CS"/>
</dbReference>
<dbReference type="Gene3D" id="3.30.70.370">
    <property type="match status" value="1"/>
</dbReference>
<evidence type="ECO:0000256" key="16">
    <source>
        <dbReference type="NCBIfam" id="TIGR00593"/>
    </source>
</evidence>